<dbReference type="Pfam" id="PF07992">
    <property type="entry name" value="Pyr_redox_2"/>
    <property type="match status" value="1"/>
</dbReference>
<feature type="domain" description="External alternative NADH-ubiquinone oxidoreductase-like C-terminal" evidence="10">
    <location>
        <begin position="359"/>
        <end position="415"/>
    </location>
</feature>
<evidence type="ECO:0000256" key="8">
    <source>
        <dbReference type="ARBA" id="ARBA00047599"/>
    </source>
</evidence>
<dbReference type="GO" id="GO:0050136">
    <property type="term" value="F:NADH dehydrogenase (quinone) (non-electrogenic) activity"/>
    <property type="evidence" value="ECO:0007669"/>
    <property type="project" value="UniProtKB-EC"/>
</dbReference>
<evidence type="ECO:0000259" key="10">
    <source>
        <dbReference type="Pfam" id="PF22366"/>
    </source>
</evidence>
<dbReference type="InterPro" id="IPR045024">
    <property type="entry name" value="NDH-2"/>
</dbReference>
<evidence type="ECO:0000256" key="5">
    <source>
        <dbReference type="ARBA" id="ARBA00022946"/>
    </source>
</evidence>
<evidence type="ECO:0000256" key="2">
    <source>
        <dbReference type="ARBA" id="ARBA00012637"/>
    </source>
</evidence>
<organism evidence="11 12">
    <name type="scientific">Hymenobacter polaris</name>
    <dbReference type="NCBI Taxonomy" id="2682546"/>
    <lineage>
        <taxon>Bacteria</taxon>
        <taxon>Pseudomonadati</taxon>
        <taxon>Bacteroidota</taxon>
        <taxon>Cytophagia</taxon>
        <taxon>Cytophagales</taxon>
        <taxon>Hymenobacteraceae</taxon>
        <taxon>Hymenobacter</taxon>
    </lineage>
</organism>
<dbReference type="EMBL" id="JABBGH010000001">
    <property type="protein sequence ID" value="NML64858.1"/>
    <property type="molecule type" value="Genomic_DNA"/>
</dbReference>
<evidence type="ECO:0000256" key="1">
    <source>
        <dbReference type="ARBA" id="ARBA00005272"/>
    </source>
</evidence>
<evidence type="ECO:0000256" key="7">
    <source>
        <dbReference type="ARBA" id="ARBA00023027"/>
    </source>
</evidence>
<dbReference type="Pfam" id="PF22366">
    <property type="entry name" value="NDH2_C"/>
    <property type="match status" value="1"/>
</dbReference>
<evidence type="ECO:0000313" key="12">
    <source>
        <dbReference type="Proteomes" id="UP000559626"/>
    </source>
</evidence>
<dbReference type="AlphaFoldDB" id="A0A7Y0FLJ0"/>
<keyword evidence="4" id="KW-0274">FAD</keyword>
<keyword evidence="12" id="KW-1185">Reference proteome</keyword>
<name>A0A7Y0FLJ0_9BACT</name>
<accession>A0A7Y0FLJ0</accession>
<dbReference type="RefSeq" id="WP_169530128.1">
    <property type="nucleotide sequence ID" value="NZ_JABBGH010000001.1"/>
</dbReference>
<comment type="similarity">
    <text evidence="1">Belongs to the NADH dehydrogenase family.</text>
</comment>
<evidence type="ECO:0000259" key="9">
    <source>
        <dbReference type="Pfam" id="PF07992"/>
    </source>
</evidence>
<dbReference type="PANTHER" id="PTHR43706:SF47">
    <property type="entry name" value="EXTERNAL NADH-UBIQUINONE OXIDOREDUCTASE 1, MITOCHONDRIAL-RELATED"/>
    <property type="match status" value="1"/>
</dbReference>
<keyword evidence="3" id="KW-0285">Flavoprotein</keyword>
<dbReference type="PRINTS" id="PR00368">
    <property type="entry name" value="FADPNR"/>
</dbReference>
<dbReference type="InterPro" id="IPR036188">
    <property type="entry name" value="FAD/NAD-bd_sf"/>
</dbReference>
<comment type="catalytic activity">
    <reaction evidence="8">
        <text>a quinone + NADH + H(+) = a quinol + NAD(+)</text>
        <dbReference type="Rhea" id="RHEA:46160"/>
        <dbReference type="ChEBI" id="CHEBI:15378"/>
        <dbReference type="ChEBI" id="CHEBI:24646"/>
        <dbReference type="ChEBI" id="CHEBI:57540"/>
        <dbReference type="ChEBI" id="CHEBI:57945"/>
        <dbReference type="ChEBI" id="CHEBI:132124"/>
        <dbReference type="EC" id="1.6.5.9"/>
    </reaction>
</comment>
<evidence type="ECO:0000256" key="6">
    <source>
        <dbReference type="ARBA" id="ARBA00023002"/>
    </source>
</evidence>
<proteinExistence type="inferred from homology"/>
<dbReference type="EC" id="1.6.5.9" evidence="2"/>
<dbReference type="PANTHER" id="PTHR43706">
    <property type="entry name" value="NADH DEHYDROGENASE"/>
    <property type="match status" value="1"/>
</dbReference>
<evidence type="ECO:0000256" key="4">
    <source>
        <dbReference type="ARBA" id="ARBA00022827"/>
    </source>
</evidence>
<keyword evidence="7" id="KW-0520">NAD</keyword>
<gene>
    <name evidence="11" type="ORF">HHL22_06530</name>
</gene>
<dbReference type="SUPFAM" id="SSF51905">
    <property type="entry name" value="FAD/NAD(P)-binding domain"/>
    <property type="match status" value="1"/>
</dbReference>
<keyword evidence="5" id="KW-0809">Transit peptide</keyword>
<evidence type="ECO:0000313" key="11">
    <source>
        <dbReference type="EMBL" id="NML64858.1"/>
    </source>
</evidence>
<comment type="caution">
    <text evidence="11">The sequence shown here is derived from an EMBL/GenBank/DDBJ whole genome shotgun (WGS) entry which is preliminary data.</text>
</comment>
<evidence type="ECO:0000256" key="3">
    <source>
        <dbReference type="ARBA" id="ARBA00022630"/>
    </source>
</evidence>
<feature type="domain" description="FAD/NAD(P)-binding" evidence="9">
    <location>
        <begin position="18"/>
        <end position="335"/>
    </location>
</feature>
<reference evidence="11 12" key="1">
    <citation type="submission" date="2020-04" db="EMBL/GenBank/DDBJ databases">
        <title>Hymenobacter polaris sp. nov., isolated from Arctic soil.</title>
        <authorList>
            <person name="Dahal R.H."/>
        </authorList>
    </citation>
    <scope>NUCLEOTIDE SEQUENCE [LARGE SCALE GENOMIC DNA]</scope>
    <source>
        <strain evidence="11 12">RP-2-7</strain>
    </source>
</reference>
<dbReference type="InterPro" id="IPR023753">
    <property type="entry name" value="FAD/NAD-binding_dom"/>
</dbReference>
<protein>
    <recommendedName>
        <fullName evidence="2">NADH:ubiquinone reductase (non-electrogenic)</fullName>
        <ecNumber evidence="2">1.6.5.9</ecNumber>
    </recommendedName>
</protein>
<sequence length="446" mass="48815">MLPADQLTLIIPPTTKPRVVVVGGGFAGVNLLKNLPGDLFQVVLLSKTNYFGFWPLLYQVATAELEAESIGEPLRQLFEDHADFHFRCVNVSGLDPAAQVVHTPVGDLHYDYLVLATGTATNFFGNQEIEQKSLGLKDIGEAVGLRNHLLQTLEQASLAQDPAERQRLLTFVLAGAGPTGVELAASLAQMRRHTLPQEYPDLDFEQMRIYLVDGLDRVLPPMSDYAGRHAHQYLQELGVSIKLKQLVDSYDGQTVTFKNGETIKAGTLVWAAGVQGATIGGLPPEKIEHSRYLVNGFNMVLGYQNVFAIGDVALMKSPEYPKGHPQVAPPAMQQGTALAANLVRQQRGEPWQPFQYLDKGTLAIVGRGRAVADLPDNVHLGGRLAWFTWLTVHLFYLSGFRNKLLVATNWAYRIFTQQRGSSLIIRPRAPLPSQPAPAELGGAVAG</sequence>
<dbReference type="Proteomes" id="UP000559626">
    <property type="component" value="Unassembled WGS sequence"/>
</dbReference>
<dbReference type="Gene3D" id="3.50.50.100">
    <property type="match status" value="1"/>
</dbReference>
<keyword evidence="6" id="KW-0560">Oxidoreductase</keyword>
<dbReference type="InterPro" id="IPR054585">
    <property type="entry name" value="NDH2-like_C"/>
</dbReference>